<evidence type="ECO:0000256" key="1">
    <source>
        <dbReference type="SAM" id="MobiDB-lite"/>
    </source>
</evidence>
<feature type="region of interest" description="Disordered" evidence="1">
    <location>
        <begin position="1"/>
        <end position="21"/>
    </location>
</feature>
<accession>A0A561SF78</accession>
<reference evidence="2 3" key="1">
    <citation type="submission" date="2019-06" db="EMBL/GenBank/DDBJ databases">
        <title>Sequencing the genomes of 1000 actinobacteria strains.</title>
        <authorList>
            <person name="Klenk H.-P."/>
        </authorList>
    </citation>
    <scope>NUCLEOTIDE SEQUENCE [LARGE SCALE GENOMIC DNA]</scope>
    <source>
        <strain evidence="2 3">DSM 44826</strain>
    </source>
</reference>
<feature type="compositionally biased region" description="Basic and acidic residues" evidence="1">
    <location>
        <begin position="1"/>
        <end position="11"/>
    </location>
</feature>
<proteinExistence type="predicted"/>
<feature type="region of interest" description="Disordered" evidence="1">
    <location>
        <begin position="86"/>
        <end position="110"/>
    </location>
</feature>
<evidence type="ECO:0000313" key="2">
    <source>
        <dbReference type="EMBL" id="TWF73457.1"/>
    </source>
</evidence>
<dbReference type="OrthoDB" id="9975854at2"/>
<keyword evidence="3" id="KW-1185">Reference proteome</keyword>
<dbReference type="RefSeq" id="WP_145910437.1">
    <property type="nucleotide sequence ID" value="NZ_BAAAMZ010000001.1"/>
</dbReference>
<protein>
    <submittedName>
        <fullName evidence="2">Uncharacterized protein</fullName>
    </submittedName>
</protein>
<organism evidence="2 3">
    <name type="scientific">Kitasatospora viridis</name>
    <dbReference type="NCBI Taxonomy" id="281105"/>
    <lineage>
        <taxon>Bacteria</taxon>
        <taxon>Bacillati</taxon>
        <taxon>Actinomycetota</taxon>
        <taxon>Actinomycetes</taxon>
        <taxon>Kitasatosporales</taxon>
        <taxon>Streptomycetaceae</taxon>
        <taxon>Kitasatospora</taxon>
    </lineage>
</organism>
<dbReference type="AlphaFoldDB" id="A0A561SF78"/>
<dbReference type="EMBL" id="VIWT01000005">
    <property type="protein sequence ID" value="TWF73457.1"/>
    <property type="molecule type" value="Genomic_DNA"/>
</dbReference>
<gene>
    <name evidence="2" type="ORF">FHX73_1568</name>
</gene>
<name>A0A561SF78_9ACTN</name>
<evidence type="ECO:0000313" key="3">
    <source>
        <dbReference type="Proteomes" id="UP000317940"/>
    </source>
</evidence>
<sequence>MTGQNDLDHEAPTGNGLLGQVLSSGYLDSEAQYQVGRVLSASARSYIGRPDRQPESADPEELIEGLELIDGGWSRVRHAWRELNAHGKSRARERSAALDRAEGRQAKREAVRNLPSNAPFAAARAEFARVLAELADVLERYALPSDQPR</sequence>
<comment type="caution">
    <text evidence="2">The sequence shown here is derived from an EMBL/GenBank/DDBJ whole genome shotgun (WGS) entry which is preliminary data.</text>
</comment>
<dbReference type="Proteomes" id="UP000317940">
    <property type="component" value="Unassembled WGS sequence"/>
</dbReference>